<evidence type="ECO:0000256" key="3">
    <source>
        <dbReference type="ARBA" id="ARBA00023004"/>
    </source>
</evidence>
<dbReference type="PANTHER" id="PTHR45138">
    <property type="entry name" value="REGULATORY COMPONENTS OF SENSORY TRANSDUCTION SYSTEM"/>
    <property type="match status" value="1"/>
</dbReference>
<feature type="domain" description="4Fe-4S ferredoxin-type" evidence="6">
    <location>
        <begin position="2"/>
        <end position="30"/>
    </location>
</feature>
<dbReference type="InterPro" id="IPR043128">
    <property type="entry name" value="Rev_trsase/Diguanyl_cyclase"/>
</dbReference>
<keyword evidence="4" id="KW-0411">Iron-sulfur</keyword>
<dbReference type="AlphaFoldDB" id="A0A2M7T7C5"/>
<dbReference type="Pfam" id="PF04060">
    <property type="entry name" value="FeS"/>
    <property type="match status" value="1"/>
</dbReference>
<dbReference type="InterPro" id="IPR050469">
    <property type="entry name" value="Diguanylate_Cyclase"/>
</dbReference>
<evidence type="ECO:0000259" key="7">
    <source>
        <dbReference type="PROSITE" id="PS51656"/>
    </source>
</evidence>
<evidence type="ECO:0000256" key="2">
    <source>
        <dbReference type="ARBA" id="ARBA00022723"/>
    </source>
</evidence>
<dbReference type="GO" id="GO:0043709">
    <property type="term" value="P:cell adhesion involved in single-species biofilm formation"/>
    <property type="evidence" value="ECO:0007669"/>
    <property type="project" value="TreeGrafter"/>
</dbReference>
<evidence type="ECO:0000256" key="4">
    <source>
        <dbReference type="ARBA" id="ARBA00023014"/>
    </source>
</evidence>
<evidence type="ECO:0000313" key="8">
    <source>
        <dbReference type="EMBL" id="PIZ36478.1"/>
    </source>
</evidence>
<feature type="domain" description="4Fe-4S ferredoxin-type" evidence="6">
    <location>
        <begin position="31"/>
        <end position="60"/>
    </location>
</feature>
<evidence type="ECO:0000259" key="5">
    <source>
        <dbReference type="PROSITE" id="PS50887"/>
    </source>
</evidence>
<keyword evidence="2" id="KW-0479">Metal-binding</keyword>
<dbReference type="InterPro" id="IPR017896">
    <property type="entry name" value="4Fe4S_Fe-S-bd"/>
</dbReference>
<dbReference type="EMBL" id="PFNG01000202">
    <property type="protein sequence ID" value="PIZ36478.1"/>
    <property type="molecule type" value="Genomic_DNA"/>
</dbReference>
<dbReference type="Gene3D" id="3.30.70.270">
    <property type="match status" value="1"/>
</dbReference>
<dbReference type="InterPro" id="IPR029787">
    <property type="entry name" value="Nucleotide_cyclase"/>
</dbReference>
<dbReference type="SUPFAM" id="SSF53920">
    <property type="entry name" value="Fe-only hydrogenase"/>
    <property type="match status" value="1"/>
</dbReference>
<keyword evidence="1" id="KW-0004">4Fe-4S</keyword>
<dbReference type="PANTHER" id="PTHR45138:SF9">
    <property type="entry name" value="DIGUANYLATE CYCLASE DGCM-RELATED"/>
    <property type="match status" value="1"/>
</dbReference>
<dbReference type="Gene3D" id="3.40.950.10">
    <property type="entry name" value="Fe-only Hydrogenase (Larger Subunit), Chain L, domain 3"/>
    <property type="match status" value="1"/>
</dbReference>
<dbReference type="PROSITE" id="PS50887">
    <property type="entry name" value="GGDEF"/>
    <property type="match status" value="1"/>
</dbReference>
<dbReference type="GO" id="GO:0051539">
    <property type="term" value="F:4 iron, 4 sulfur cluster binding"/>
    <property type="evidence" value="ECO:0007669"/>
    <property type="project" value="UniProtKB-KW"/>
</dbReference>
<organism evidence="8 9">
    <name type="scientific">Candidatus Aquicultor secundus</name>
    <dbReference type="NCBI Taxonomy" id="1973895"/>
    <lineage>
        <taxon>Bacteria</taxon>
        <taxon>Bacillati</taxon>
        <taxon>Actinomycetota</taxon>
        <taxon>Candidatus Aquicultoria</taxon>
        <taxon>Candidatus Aquicultorales</taxon>
        <taxon>Candidatus Aquicultoraceae</taxon>
        <taxon>Candidatus Aquicultor</taxon>
    </lineage>
</organism>
<dbReference type="SUPFAM" id="SSF54862">
    <property type="entry name" value="4Fe-4S ferredoxins"/>
    <property type="match status" value="1"/>
</dbReference>
<dbReference type="NCBIfam" id="TIGR00254">
    <property type="entry name" value="GGDEF"/>
    <property type="match status" value="1"/>
</dbReference>
<proteinExistence type="predicted"/>
<dbReference type="InterPro" id="IPR017900">
    <property type="entry name" value="4Fe4S_Fe_S_CS"/>
</dbReference>
<dbReference type="InterPro" id="IPR000160">
    <property type="entry name" value="GGDEF_dom"/>
</dbReference>
<dbReference type="RefSeq" id="WP_286678074.1">
    <property type="nucleotide sequence ID" value="NZ_MNXI01000056.1"/>
</dbReference>
<dbReference type="Pfam" id="PF02906">
    <property type="entry name" value="Fe_hyd_lg_C"/>
    <property type="match status" value="1"/>
</dbReference>
<dbReference type="SUPFAM" id="SSF55073">
    <property type="entry name" value="Nucleotide cyclase"/>
    <property type="match status" value="1"/>
</dbReference>
<dbReference type="PROSITE" id="PS51656">
    <property type="entry name" value="4FE4S"/>
    <property type="match status" value="1"/>
</dbReference>
<evidence type="ECO:0000313" key="9">
    <source>
        <dbReference type="Proteomes" id="UP000230956"/>
    </source>
</evidence>
<dbReference type="GO" id="GO:0052621">
    <property type="term" value="F:diguanylate cyclase activity"/>
    <property type="evidence" value="ECO:0007669"/>
    <property type="project" value="TreeGrafter"/>
</dbReference>
<feature type="domain" description="GGDEF" evidence="5">
    <location>
        <begin position="450"/>
        <end position="584"/>
    </location>
</feature>
<accession>A0A2M7T7C5</accession>
<dbReference type="GO" id="GO:0046872">
    <property type="term" value="F:metal ion binding"/>
    <property type="evidence" value="ECO:0007669"/>
    <property type="project" value="UniProtKB-KW"/>
</dbReference>
<protein>
    <recommendedName>
        <fullName evidence="10">Diguanylate cyclase</fullName>
    </recommendedName>
</protein>
<dbReference type="InterPro" id="IPR009016">
    <property type="entry name" value="Fe_hydrogenase"/>
</dbReference>
<dbReference type="Gene3D" id="3.30.70.20">
    <property type="match status" value="1"/>
</dbReference>
<dbReference type="Pfam" id="PF13237">
    <property type="entry name" value="Fer4_10"/>
    <property type="match status" value="1"/>
</dbReference>
<keyword evidence="3" id="KW-0408">Iron</keyword>
<evidence type="ECO:0000256" key="1">
    <source>
        <dbReference type="ARBA" id="ARBA00022485"/>
    </source>
</evidence>
<dbReference type="CDD" id="cd01949">
    <property type="entry name" value="GGDEF"/>
    <property type="match status" value="1"/>
</dbReference>
<reference evidence="9" key="1">
    <citation type="submission" date="2017-09" db="EMBL/GenBank/DDBJ databases">
        <title>Depth-based differentiation of microbial function through sediment-hosted aquifers and enrichment of novel symbionts in the deep terrestrial subsurface.</title>
        <authorList>
            <person name="Probst A.J."/>
            <person name="Ladd B."/>
            <person name="Jarett J.K."/>
            <person name="Geller-Mcgrath D.E."/>
            <person name="Sieber C.M.K."/>
            <person name="Emerson J.B."/>
            <person name="Anantharaman K."/>
            <person name="Thomas B.C."/>
            <person name="Malmstrom R."/>
            <person name="Stieglmeier M."/>
            <person name="Klingl A."/>
            <person name="Woyke T."/>
            <person name="Ryan C.M."/>
            <person name="Banfield J.F."/>
        </authorList>
    </citation>
    <scope>NUCLEOTIDE SEQUENCE [LARGE SCALE GENOMIC DNA]</scope>
</reference>
<dbReference type="PROSITE" id="PS51379">
    <property type="entry name" value="4FE4S_FER_2"/>
    <property type="match status" value="2"/>
</dbReference>
<feature type="domain" description="4Fe-4S" evidence="7">
    <location>
        <begin position="357"/>
        <end position="418"/>
    </location>
</feature>
<dbReference type="Pfam" id="PF00990">
    <property type="entry name" value="GGDEF"/>
    <property type="match status" value="1"/>
</dbReference>
<dbReference type="GO" id="GO:1902201">
    <property type="term" value="P:negative regulation of bacterial-type flagellum-dependent cell motility"/>
    <property type="evidence" value="ECO:0007669"/>
    <property type="project" value="TreeGrafter"/>
</dbReference>
<dbReference type="FunFam" id="3.30.70.270:FF:000001">
    <property type="entry name" value="Diguanylate cyclase domain protein"/>
    <property type="match status" value="1"/>
</dbReference>
<name>A0A2M7T7C5_9ACTN</name>
<evidence type="ECO:0000259" key="6">
    <source>
        <dbReference type="PROSITE" id="PS51379"/>
    </source>
</evidence>
<dbReference type="SMART" id="SM00267">
    <property type="entry name" value="GGDEF"/>
    <property type="match status" value="1"/>
</dbReference>
<gene>
    <name evidence="8" type="ORF">COY37_08455</name>
</gene>
<dbReference type="PROSITE" id="PS00198">
    <property type="entry name" value="4FE4S_FER_1"/>
    <property type="match status" value="1"/>
</dbReference>
<dbReference type="InterPro" id="IPR007202">
    <property type="entry name" value="4Fe-4S_dom"/>
</dbReference>
<evidence type="ECO:0008006" key="10">
    <source>
        <dbReference type="Google" id="ProtNLM"/>
    </source>
</evidence>
<sequence length="588" mass="65519">MSILSVPEGLCKECYACIRACPVKAIKMADSQIEILDERCIYCGRCVAACSKGSIELGPDIEKAFALLSSSRRTIAVLAPEYLASFYPMTQEQLAFLIEWAGFYGYEDTVLADEMVARQYLRYFSIERDFPVLRSTCPAVTTWVEKYYSALTGYLAPIASPMVTQANLIKHIYGPDVAVVYATPCIAAKYEAKNSNSADAVLTFKEFKQLLRIRFAGSENELRLEESPKPEVRRRYSVSGGFPRPTIAQYNMLDPNLMVVRGVRNLDSLASALLSGDIKAKFIDMLACQGCIDGPGIDTNLGIHVRKHVIEQSYQNRLVKASEQLTFDQVEPYLPKIDTFKAFSNKQVDLPMPSEQAIQEILAEGEKFTVEDELNCGACGYRTCREQAVAIYQGIADWNMCFPFQRKVYNRIISQLKETAVTDGLTGLYNHKSFLERLSVEFNRAERYGSELSLIMIDVDKFKDINDTYGHVTGDSVLKTIAGMLKANLRQSDLAARYGGDEFALILPETSVEKAYKVGEKLRHRVETNPILLNPDLNISTTLSIGVSSYVSSMSEPLGLLRKADEALYLAKEAGRNKTVAIADVPAE</sequence>
<dbReference type="Gene3D" id="1.10.15.40">
    <property type="entry name" value="Electron transport complex subunit B, putative Fe-S cluster"/>
    <property type="match status" value="1"/>
</dbReference>
<comment type="caution">
    <text evidence="8">The sequence shown here is derived from an EMBL/GenBank/DDBJ whole genome shotgun (WGS) entry which is preliminary data.</text>
</comment>
<dbReference type="GO" id="GO:0005886">
    <property type="term" value="C:plasma membrane"/>
    <property type="evidence" value="ECO:0007669"/>
    <property type="project" value="TreeGrafter"/>
</dbReference>
<dbReference type="InterPro" id="IPR004108">
    <property type="entry name" value="Fe_hydrogenase_lsu_C"/>
</dbReference>
<dbReference type="Proteomes" id="UP000230956">
    <property type="component" value="Unassembled WGS sequence"/>
</dbReference>